<organism evidence="2 3">
    <name type="scientific">Bosea lathyri</name>
    <dbReference type="NCBI Taxonomy" id="1036778"/>
    <lineage>
        <taxon>Bacteria</taxon>
        <taxon>Pseudomonadati</taxon>
        <taxon>Pseudomonadota</taxon>
        <taxon>Alphaproteobacteria</taxon>
        <taxon>Hyphomicrobiales</taxon>
        <taxon>Boseaceae</taxon>
        <taxon>Bosea</taxon>
    </lineage>
</organism>
<gene>
    <name evidence="2" type="ORF">SAMN04488115_11555</name>
</gene>
<evidence type="ECO:0000256" key="1">
    <source>
        <dbReference type="ARBA" id="ARBA00044777"/>
    </source>
</evidence>
<dbReference type="Proteomes" id="UP000236743">
    <property type="component" value="Unassembled WGS sequence"/>
</dbReference>
<reference evidence="2 3" key="1">
    <citation type="submission" date="2016-10" db="EMBL/GenBank/DDBJ databases">
        <authorList>
            <person name="de Groot N.N."/>
        </authorList>
    </citation>
    <scope>NUCLEOTIDE SEQUENCE [LARGE SCALE GENOMIC DNA]</scope>
    <source>
        <strain evidence="2 3">DSM 26656</strain>
    </source>
</reference>
<proteinExistence type="predicted"/>
<dbReference type="OrthoDB" id="9793741at2"/>
<dbReference type="AlphaFoldDB" id="A0A1H6D5R4"/>
<dbReference type="RefSeq" id="WP_103875311.1">
    <property type="nucleotide sequence ID" value="NZ_FNUY01000015.1"/>
</dbReference>
<dbReference type="EMBL" id="FNUY01000015">
    <property type="protein sequence ID" value="SEG79986.1"/>
    <property type="molecule type" value="Genomic_DNA"/>
</dbReference>
<name>A0A1H6D5R4_9HYPH</name>
<evidence type="ECO:0000313" key="2">
    <source>
        <dbReference type="EMBL" id="SEG79986.1"/>
    </source>
</evidence>
<dbReference type="InterPro" id="IPR003768">
    <property type="entry name" value="ScpA"/>
</dbReference>
<sequence length="291" mass="32314">MAAELPFEDDAPRRDDEPALVVDVDGYEGPLDLLLDLARRQKVDLHRISILALAEQYLVFVEQARALRLELAADYLVMAAWLAYLKSRLLLPEPPKGEEPSAADLATALALRLRRLEAIRAASRLLASRERLGQDVFQRGAPEAVVAGARPVWEAELYDLLAAYAHQRQKRVQGHISVGHRVVWSLVEARDALRRLVGEAGDWTAIDPYLARYMTSHGLPPREMAATVRASALSAMLEMVREGELDLRQEEAFAPLYIRRRSARPPSLPLTSLPLTSLPLMSPPPAGRDAS</sequence>
<keyword evidence="3" id="KW-1185">Reference proteome</keyword>
<protein>
    <recommendedName>
        <fullName evidence="1">Segregation and condensation protein A</fullName>
    </recommendedName>
</protein>
<dbReference type="PANTHER" id="PTHR33969:SF2">
    <property type="entry name" value="SEGREGATION AND CONDENSATION PROTEIN A"/>
    <property type="match status" value="1"/>
</dbReference>
<dbReference type="Pfam" id="PF02616">
    <property type="entry name" value="SMC_ScpA"/>
    <property type="match status" value="1"/>
</dbReference>
<accession>A0A1H6D5R4</accession>
<dbReference type="PANTHER" id="PTHR33969">
    <property type="entry name" value="SEGREGATION AND CONDENSATION PROTEIN A"/>
    <property type="match status" value="1"/>
</dbReference>
<dbReference type="Gene3D" id="6.10.250.2410">
    <property type="match status" value="1"/>
</dbReference>
<evidence type="ECO:0000313" key="3">
    <source>
        <dbReference type="Proteomes" id="UP000236743"/>
    </source>
</evidence>